<name>A0A9P1K015_9PROT</name>
<geneLocation type="plasmid" evidence="2 3">
    <name>AZOBR_p4</name>
</geneLocation>
<keyword evidence="2" id="KW-0614">Plasmid</keyword>
<feature type="region of interest" description="Disordered" evidence="1">
    <location>
        <begin position="115"/>
        <end position="153"/>
    </location>
</feature>
<sequence length="153" mass="15679">MLNTPRSRRGMVTSPHHLASQAGLQILRDGGTAVEAAVAVAAALAVVYPHMTGIGGDGFWLIAEPGRDPVAIDACGGAGKAVSLDLYRRHGHATVPWRGPLAANTVAGHHRRLARGAGGQRRLGRAAAARPHPGGGDRPCRAGASRSPSARKG</sequence>
<dbReference type="PANTHER" id="PTHR43881:SF5">
    <property type="entry name" value="GAMMA-GLUTAMYLTRANSPEPTIDASE"/>
    <property type="match status" value="1"/>
</dbReference>
<dbReference type="KEGG" id="abs:AZOBR_p410005"/>
<dbReference type="AlphaFoldDB" id="A0A9P1K015"/>
<accession>A0A9P1K015</accession>
<gene>
    <name evidence="2" type="ORF">AZOBR_p410005</name>
</gene>
<reference evidence="2 3" key="1">
    <citation type="journal article" date="2011" name="PLoS Genet.">
        <title>Azospirillum genomes reveal transition of bacteria from aquatic to terrestrial environments.</title>
        <authorList>
            <person name="Wisniewski-Dye F."/>
            <person name="Borziak K."/>
            <person name="Khalsa-Moyers G."/>
            <person name="Alexandre G."/>
            <person name="Sukharnikov L.O."/>
            <person name="Wuichet K."/>
            <person name="Hurst G.B."/>
            <person name="McDonald W.H."/>
            <person name="Robertson J.S."/>
            <person name="Barbe V."/>
            <person name="Calteau A."/>
            <person name="Rouy Z."/>
            <person name="Mangenot S."/>
            <person name="Prigent-Combaret C."/>
            <person name="Normand P."/>
            <person name="Boyer M."/>
            <person name="Siguier P."/>
            <person name="Dessaux Y."/>
            <person name="Elmerich C."/>
            <person name="Condemine G."/>
            <person name="Krishnen G."/>
            <person name="Kennedy I."/>
            <person name="Paterson A.H."/>
            <person name="Gonzalez V."/>
            <person name="Mavingui P."/>
            <person name="Zhulin I.B."/>
        </authorList>
    </citation>
    <scope>NUCLEOTIDE SEQUENCE [LARGE SCALE GENOMIC DNA]</scope>
    <source>
        <strain evidence="2 3">Sp245</strain>
    </source>
</reference>
<evidence type="ECO:0008006" key="4">
    <source>
        <dbReference type="Google" id="ProtNLM"/>
    </source>
</evidence>
<dbReference type="SUPFAM" id="SSF56235">
    <property type="entry name" value="N-terminal nucleophile aminohydrolases (Ntn hydrolases)"/>
    <property type="match status" value="1"/>
</dbReference>
<evidence type="ECO:0000313" key="3">
    <source>
        <dbReference type="Proteomes" id="UP000007319"/>
    </source>
</evidence>
<protein>
    <recommendedName>
        <fullName evidence="4">Gamma-glutamyltransferase</fullName>
    </recommendedName>
</protein>
<dbReference type="Pfam" id="PF01019">
    <property type="entry name" value="G_glu_transpept"/>
    <property type="match status" value="1"/>
</dbReference>
<dbReference type="PANTHER" id="PTHR43881">
    <property type="entry name" value="GAMMA-GLUTAMYLTRANSPEPTIDASE (AFU_ORTHOLOGUE AFUA_4G13580)"/>
    <property type="match status" value="1"/>
</dbReference>
<evidence type="ECO:0000256" key="1">
    <source>
        <dbReference type="SAM" id="MobiDB-lite"/>
    </source>
</evidence>
<evidence type="ECO:0000313" key="2">
    <source>
        <dbReference type="EMBL" id="CCD03087.1"/>
    </source>
</evidence>
<proteinExistence type="predicted"/>
<dbReference type="InterPro" id="IPR052896">
    <property type="entry name" value="GGT-like_enzyme"/>
</dbReference>
<dbReference type="EMBL" id="HE577331">
    <property type="protein sequence ID" value="CCD03087.1"/>
    <property type="molecule type" value="Genomic_DNA"/>
</dbReference>
<keyword evidence="3" id="KW-1185">Reference proteome</keyword>
<dbReference type="InterPro" id="IPR029055">
    <property type="entry name" value="Ntn_hydrolases_N"/>
</dbReference>
<dbReference type="Proteomes" id="UP000007319">
    <property type="component" value="Plasmid AZOBR_p4"/>
</dbReference>
<organism evidence="2 3">
    <name type="scientific">Azospirillum baldaniorum</name>
    <dbReference type="NCBI Taxonomy" id="1064539"/>
    <lineage>
        <taxon>Bacteria</taxon>
        <taxon>Pseudomonadati</taxon>
        <taxon>Pseudomonadota</taxon>
        <taxon>Alphaproteobacteria</taxon>
        <taxon>Rhodospirillales</taxon>
        <taxon>Azospirillaceae</taxon>
        <taxon>Azospirillum</taxon>
    </lineage>
</organism>